<sequence length="198" mass="22862">MKYIINTLYFLSGRIYVPTHLLGRKNVIMHISDTPSNIYASIIKLVKKINPKYIIHTGDIVDNIKLELYPNRLNEYKDYASIFISELVKYTSSRIIIVPGNHDNIDVIKKLDKIYIVEEGSSISIEDINIGVSHKINNLPKYKCDFYLYGHDKSKGNRNQLNGINSINIIDIESKNVFHLKYPMGTDNYRLLRTKIGI</sequence>
<evidence type="ECO:0000259" key="1">
    <source>
        <dbReference type="Pfam" id="PF00149"/>
    </source>
</evidence>
<evidence type="ECO:0000313" key="3">
    <source>
        <dbReference type="Proteomes" id="UP000184423"/>
    </source>
</evidence>
<dbReference type="InterPro" id="IPR004843">
    <property type="entry name" value="Calcineurin-like_PHP"/>
</dbReference>
<proteinExistence type="predicted"/>
<dbReference type="InterPro" id="IPR029052">
    <property type="entry name" value="Metallo-depent_PP-like"/>
</dbReference>
<organism evidence="2 3">
    <name type="scientific">Caloramator proteoclasticus DSM 10124</name>
    <dbReference type="NCBI Taxonomy" id="1121262"/>
    <lineage>
        <taxon>Bacteria</taxon>
        <taxon>Bacillati</taxon>
        <taxon>Bacillota</taxon>
        <taxon>Clostridia</taxon>
        <taxon>Eubacteriales</taxon>
        <taxon>Clostridiaceae</taxon>
        <taxon>Caloramator</taxon>
    </lineage>
</organism>
<dbReference type="SUPFAM" id="SSF56300">
    <property type="entry name" value="Metallo-dependent phosphatases"/>
    <property type="match status" value="1"/>
</dbReference>
<evidence type="ECO:0000313" key="2">
    <source>
        <dbReference type="EMBL" id="SHE63841.1"/>
    </source>
</evidence>
<dbReference type="Proteomes" id="UP000184423">
    <property type="component" value="Unassembled WGS sequence"/>
</dbReference>
<feature type="domain" description="Calcineurin-like phosphoesterase" evidence="1">
    <location>
        <begin position="28"/>
        <end position="168"/>
    </location>
</feature>
<dbReference type="Pfam" id="PF00149">
    <property type="entry name" value="Metallophos"/>
    <property type="match status" value="1"/>
</dbReference>
<dbReference type="GO" id="GO:0016787">
    <property type="term" value="F:hydrolase activity"/>
    <property type="evidence" value="ECO:0007669"/>
    <property type="project" value="InterPro"/>
</dbReference>
<reference evidence="3" key="1">
    <citation type="submission" date="2016-11" db="EMBL/GenBank/DDBJ databases">
        <authorList>
            <person name="Varghese N."/>
            <person name="Submissions S."/>
        </authorList>
    </citation>
    <scope>NUCLEOTIDE SEQUENCE [LARGE SCALE GENOMIC DNA]</scope>
    <source>
        <strain evidence="3">DSM 10124</strain>
    </source>
</reference>
<gene>
    <name evidence="2" type="ORF">SAMN02746091_00803</name>
</gene>
<name>A0A1M4V4C7_9CLOT</name>
<accession>A0A1M4V4C7</accession>
<keyword evidence="3" id="KW-1185">Reference proteome</keyword>
<dbReference type="Gene3D" id="3.60.21.10">
    <property type="match status" value="1"/>
</dbReference>
<protein>
    <submittedName>
        <fullName evidence="2">Calcineurin-like phosphoesterase</fullName>
    </submittedName>
</protein>
<dbReference type="EMBL" id="FQVG01000010">
    <property type="protein sequence ID" value="SHE63841.1"/>
    <property type="molecule type" value="Genomic_DNA"/>
</dbReference>
<dbReference type="RefSeq" id="WP_073248015.1">
    <property type="nucleotide sequence ID" value="NZ_FQVG01000010.1"/>
</dbReference>
<dbReference type="AlphaFoldDB" id="A0A1M4V4C7"/>